<evidence type="ECO:0000256" key="1">
    <source>
        <dbReference type="SAM" id="SignalP"/>
    </source>
</evidence>
<dbReference type="OrthoDB" id="5450709at2"/>
<reference evidence="2 3" key="1">
    <citation type="submission" date="2017-07" db="EMBL/GenBank/DDBJ databases">
        <title>Annotated genome sequence of Bacterioplanes sanyensis isolated from Red Sea.</title>
        <authorList>
            <person name="Rehman Z.U."/>
        </authorList>
    </citation>
    <scope>NUCLEOTIDE SEQUENCE [LARGE SCALE GENOMIC DNA]</scope>
    <source>
        <strain evidence="2 3">NV9</strain>
    </source>
</reference>
<proteinExistence type="predicted"/>
<gene>
    <name evidence="2" type="ORF">CHH28_09300</name>
</gene>
<dbReference type="InterPro" id="IPR021953">
    <property type="entry name" value="DUF3570"/>
</dbReference>
<evidence type="ECO:0000313" key="2">
    <source>
        <dbReference type="EMBL" id="ASP38865.1"/>
    </source>
</evidence>
<sequence length="382" mass="42891">MARHPASVSSVLALASACPTLAAVAPSDNEIGYRYSHYQEADAPANRVASGSTERYQIDIHQLHWRQVIAEQWQLQAAASLESMSGASALQTYRNDAGQSEVIMSGASIEERRTDGRISISRFFDEGTLSAGYYQSQENDYAARAVNVSGELELNQAHTVLSAGYSLSNDTLNPSDANGIAQREAADGETKQTRDMYVGVSQILNRYEVIQLTLAQRYSDGYLSDPYRSIDVRPQERLGSSISLLYRFYMAPWNGAWHWDYRYYKDDWEVASHTLEGRWLQQLTDHVRWRIALRGYQQSEAEFYSLAATRETSFQSSDARLSAYGALTASLGLDLGLDDVTVSIDWSQYESREQWGPARNDADEAPSLVNYQLLSLGLLYRY</sequence>
<protein>
    <recommendedName>
        <fullName evidence="4">DUF3570 domain-containing protein</fullName>
    </recommendedName>
</protein>
<dbReference type="PROSITE" id="PS51257">
    <property type="entry name" value="PROKAR_LIPOPROTEIN"/>
    <property type="match status" value="1"/>
</dbReference>
<accession>A0A222FIK6</accession>
<dbReference type="AlphaFoldDB" id="A0A222FIK6"/>
<dbReference type="RefSeq" id="WP_094060051.1">
    <property type="nucleotide sequence ID" value="NZ_CP022530.1"/>
</dbReference>
<organism evidence="2 3">
    <name type="scientific">Bacterioplanes sanyensis</name>
    <dbReference type="NCBI Taxonomy" id="1249553"/>
    <lineage>
        <taxon>Bacteria</taxon>
        <taxon>Pseudomonadati</taxon>
        <taxon>Pseudomonadota</taxon>
        <taxon>Gammaproteobacteria</taxon>
        <taxon>Oceanospirillales</taxon>
        <taxon>Oceanospirillaceae</taxon>
        <taxon>Bacterioplanes</taxon>
    </lineage>
</organism>
<feature type="signal peptide" evidence="1">
    <location>
        <begin position="1"/>
        <end position="22"/>
    </location>
</feature>
<dbReference type="Proteomes" id="UP000202440">
    <property type="component" value="Chromosome"/>
</dbReference>
<dbReference type="KEGG" id="bsan:CHH28_09300"/>
<evidence type="ECO:0000313" key="3">
    <source>
        <dbReference type="Proteomes" id="UP000202440"/>
    </source>
</evidence>
<dbReference type="EMBL" id="CP022530">
    <property type="protein sequence ID" value="ASP38865.1"/>
    <property type="molecule type" value="Genomic_DNA"/>
</dbReference>
<evidence type="ECO:0008006" key="4">
    <source>
        <dbReference type="Google" id="ProtNLM"/>
    </source>
</evidence>
<feature type="chain" id="PRO_5012601014" description="DUF3570 domain-containing protein" evidence="1">
    <location>
        <begin position="23"/>
        <end position="382"/>
    </location>
</feature>
<keyword evidence="1" id="KW-0732">Signal</keyword>
<name>A0A222FIK6_9GAMM</name>
<dbReference type="Pfam" id="PF12094">
    <property type="entry name" value="DUF3570"/>
    <property type="match status" value="1"/>
</dbReference>
<keyword evidence="3" id="KW-1185">Reference proteome</keyword>